<comment type="catalytic activity">
    <reaction evidence="6">
        <text>(3S)-3-hydroxy-3-methylglutaryl-CoA = acetoacetate + acetyl-CoA</text>
        <dbReference type="Rhea" id="RHEA:24404"/>
        <dbReference type="ChEBI" id="CHEBI:13705"/>
        <dbReference type="ChEBI" id="CHEBI:43074"/>
        <dbReference type="ChEBI" id="CHEBI:57288"/>
        <dbReference type="EC" id="4.1.3.4"/>
    </reaction>
</comment>
<dbReference type="KEGG" id="ccp:CHC_T00004158001"/>
<keyword evidence="10" id="KW-1185">Reference proteome</keyword>
<name>R7QCI7_CHOCR</name>
<dbReference type="OMA" id="FQMRNTH"/>
<organism evidence="9 10">
    <name type="scientific">Chondrus crispus</name>
    <name type="common">Carrageen Irish moss</name>
    <name type="synonym">Polymorpha crispa</name>
    <dbReference type="NCBI Taxonomy" id="2769"/>
    <lineage>
        <taxon>Eukaryota</taxon>
        <taxon>Rhodophyta</taxon>
        <taxon>Florideophyceae</taxon>
        <taxon>Rhodymeniophycidae</taxon>
        <taxon>Gigartinales</taxon>
        <taxon>Gigartinaceae</taxon>
        <taxon>Chondrus</taxon>
    </lineage>
</organism>
<dbReference type="RefSeq" id="XP_005715608.1">
    <property type="nucleotide sequence ID" value="XM_005715551.1"/>
</dbReference>
<dbReference type="InterPro" id="IPR043594">
    <property type="entry name" value="HMGL"/>
</dbReference>
<dbReference type="EC" id="4.1.3.4" evidence="3"/>
<evidence type="ECO:0000256" key="6">
    <source>
        <dbReference type="ARBA" id="ARBA00049877"/>
    </source>
</evidence>
<dbReference type="AlphaFoldDB" id="R7QCI7"/>
<dbReference type="NCBIfam" id="NF004283">
    <property type="entry name" value="PRK05692.1"/>
    <property type="match status" value="1"/>
</dbReference>
<dbReference type="UniPathway" id="UPA00896">
    <property type="reaction ID" value="UER00863"/>
</dbReference>
<comment type="pathway">
    <text evidence="1">Metabolic intermediate metabolism; (S)-3-hydroxy-3-methylglutaryl-CoA degradation; acetoacetate from (S)-3-hydroxy-3-methylglutaryl-CoA: step 1/1.</text>
</comment>
<dbReference type="FunFam" id="3.20.20.70:FF:000201">
    <property type="entry name" value="Hydroxymethylglutaryl-CoA lyase"/>
    <property type="match status" value="1"/>
</dbReference>
<feature type="region of interest" description="Disordered" evidence="7">
    <location>
        <begin position="1"/>
        <end position="32"/>
    </location>
</feature>
<dbReference type="GO" id="GO:0004419">
    <property type="term" value="F:hydroxymethylglutaryl-CoA lyase activity"/>
    <property type="evidence" value="ECO:0007669"/>
    <property type="project" value="UniProtKB-EC"/>
</dbReference>
<dbReference type="GO" id="GO:0046872">
    <property type="term" value="F:metal ion binding"/>
    <property type="evidence" value="ECO:0007669"/>
    <property type="project" value="UniProtKB-KW"/>
</dbReference>
<dbReference type="CDD" id="cd07938">
    <property type="entry name" value="DRE_TIM_HMGL"/>
    <property type="match status" value="1"/>
</dbReference>
<comment type="similarity">
    <text evidence="2">Belongs to the HMG-CoA lyase family.</text>
</comment>
<evidence type="ECO:0000259" key="8">
    <source>
        <dbReference type="PROSITE" id="PS50991"/>
    </source>
</evidence>
<evidence type="ECO:0000256" key="1">
    <source>
        <dbReference type="ARBA" id="ARBA00005143"/>
    </source>
</evidence>
<dbReference type="GO" id="GO:0006552">
    <property type="term" value="P:L-leucine catabolic process"/>
    <property type="evidence" value="ECO:0007669"/>
    <property type="project" value="TreeGrafter"/>
</dbReference>
<dbReference type="GO" id="GO:0046951">
    <property type="term" value="P:ketone body biosynthetic process"/>
    <property type="evidence" value="ECO:0007669"/>
    <property type="project" value="TreeGrafter"/>
</dbReference>
<dbReference type="PhylomeDB" id="R7QCI7"/>
<evidence type="ECO:0000256" key="5">
    <source>
        <dbReference type="ARBA" id="ARBA00023239"/>
    </source>
</evidence>
<dbReference type="EMBL" id="HG001747">
    <property type="protein sequence ID" value="CDF35789.1"/>
    <property type="molecule type" value="Genomic_DNA"/>
</dbReference>
<feature type="compositionally biased region" description="Low complexity" evidence="7">
    <location>
        <begin position="10"/>
        <end position="21"/>
    </location>
</feature>
<evidence type="ECO:0000256" key="3">
    <source>
        <dbReference type="ARBA" id="ARBA00012910"/>
    </source>
</evidence>
<dbReference type="SUPFAM" id="SSF51569">
    <property type="entry name" value="Aldolase"/>
    <property type="match status" value="1"/>
</dbReference>
<dbReference type="STRING" id="2769.R7QCI7"/>
<gene>
    <name evidence="9" type="ORF">CHC_T00004158001</name>
</gene>
<accession>R7QCI7</accession>
<keyword evidence="4" id="KW-0479">Metal-binding</keyword>
<feature type="domain" description="Pyruvate carboxyltransferase" evidence="8">
    <location>
        <begin position="41"/>
        <end position="310"/>
    </location>
</feature>
<reference evidence="10" key="1">
    <citation type="journal article" date="2013" name="Proc. Natl. Acad. Sci. U.S.A.">
        <title>Genome structure and metabolic features in the red seaweed Chondrus crispus shed light on evolution of the Archaeplastida.</title>
        <authorList>
            <person name="Collen J."/>
            <person name="Porcel B."/>
            <person name="Carre W."/>
            <person name="Ball S.G."/>
            <person name="Chaparro C."/>
            <person name="Tonon T."/>
            <person name="Barbeyron T."/>
            <person name="Michel G."/>
            <person name="Noel B."/>
            <person name="Valentin K."/>
            <person name="Elias M."/>
            <person name="Artiguenave F."/>
            <person name="Arun A."/>
            <person name="Aury J.M."/>
            <person name="Barbosa-Neto J.F."/>
            <person name="Bothwell J.H."/>
            <person name="Bouget F.Y."/>
            <person name="Brillet L."/>
            <person name="Cabello-Hurtado F."/>
            <person name="Capella-Gutierrez S."/>
            <person name="Charrier B."/>
            <person name="Cladiere L."/>
            <person name="Cock J.M."/>
            <person name="Coelho S.M."/>
            <person name="Colleoni C."/>
            <person name="Czjzek M."/>
            <person name="Da Silva C."/>
            <person name="Delage L."/>
            <person name="Denoeud F."/>
            <person name="Deschamps P."/>
            <person name="Dittami S.M."/>
            <person name="Gabaldon T."/>
            <person name="Gachon C.M."/>
            <person name="Groisillier A."/>
            <person name="Herve C."/>
            <person name="Jabbari K."/>
            <person name="Katinka M."/>
            <person name="Kloareg B."/>
            <person name="Kowalczyk N."/>
            <person name="Labadie K."/>
            <person name="Leblanc C."/>
            <person name="Lopez P.J."/>
            <person name="McLachlan D.H."/>
            <person name="Meslet-Cladiere L."/>
            <person name="Moustafa A."/>
            <person name="Nehr Z."/>
            <person name="Nyvall Collen P."/>
            <person name="Panaud O."/>
            <person name="Partensky F."/>
            <person name="Poulain J."/>
            <person name="Rensing S.A."/>
            <person name="Rousvoal S."/>
            <person name="Samson G."/>
            <person name="Symeonidi A."/>
            <person name="Weissenbach J."/>
            <person name="Zambounis A."/>
            <person name="Wincker P."/>
            <person name="Boyen C."/>
        </authorList>
    </citation>
    <scope>NUCLEOTIDE SEQUENCE [LARGE SCALE GENOMIC DNA]</scope>
    <source>
        <strain evidence="10">cv. Stackhouse</strain>
    </source>
</reference>
<feature type="compositionally biased region" description="Pro residues" evidence="7">
    <location>
        <begin position="22"/>
        <end position="32"/>
    </location>
</feature>
<evidence type="ECO:0000313" key="10">
    <source>
        <dbReference type="Proteomes" id="UP000012073"/>
    </source>
</evidence>
<evidence type="ECO:0000256" key="7">
    <source>
        <dbReference type="SAM" id="MobiDB-lite"/>
    </source>
</evidence>
<keyword evidence="5" id="KW-0456">Lyase</keyword>
<dbReference type="Pfam" id="PF00682">
    <property type="entry name" value="HMGL-like"/>
    <property type="match status" value="1"/>
</dbReference>
<dbReference type="GeneID" id="17323323"/>
<proteinExistence type="inferred from homology"/>
<dbReference type="Proteomes" id="UP000012073">
    <property type="component" value="Unassembled WGS sequence"/>
</dbReference>
<dbReference type="PANTHER" id="PTHR42738:SF7">
    <property type="entry name" value="HYDROXYMETHYLGLUTARYL-COA LYASE"/>
    <property type="match status" value="1"/>
</dbReference>
<sequence>MLPKDRPRATSDPAAPTVTTSPPRPVSVPQCPPSMRLPSAVRIVEVGARDGLQNEPRLVDTRVKVQLIHDLVDAGLRSVEVTGFVSPKWVPQLKDASDVMSAVQKKNGVTYPVLVPNIKGFDAALAAGAEEIAVFAAATETFSHKNVNCSIQKSLDRFRAVITAAQAHDIKIRGYVSCVVGCPYEGHVAPEAVADVAFKLYEMGCYEISLGDTIGVGNPKSIVQMIDAVLRRGIPVSALAIHCHDTRGAALANVLAAMSLGLSVVDSSVAGLGGCPFAPGAAGNLATEDLIYMLQGMGIDIGDVNLEKVIGIGHRICQYLGRKTSSRVSQATICTVDAPESIRHSTL</sequence>
<evidence type="ECO:0000313" key="9">
    <source>
        <dbReference type="EMBL" id="CDF35789.1"/>
    </source>
</evidence>
<evidence type="ECO:0000256" key="4">
    <source>
        <dbReference type="ARBA" id="ARBA00022723"/>
    </source>
</evidence>
<dbReference type="PROSITE" id="PS50991">
    <property type="entry name" value="PYR_CT"/>
    <property type="match status" value="1"/>
</dbReference>
<dbReference type="PANTHER" id="PTHR42738">
    <property type="entry name" value="HYDROXYMETHYLGLUTARYL-COA LYASE"/>
    <property type="match status" value="1"/>
</dbReference>
<dbReference type="Gene3D" id="3.20.20.70">
    <property type="entry name" value="Aldolase class I"/>
    <property type="match status" value="1"/>
</dbReference>
<dbReference type="OrthoDB" id="1905920at2759"/>
<evidence type="ECO:0000256" key="2">
    <source>
        <dbReference type="ARBA" id="ARBA00009405"/>
    </source>
</evidence>
<protein>
    <recommendedName>
        <fullName evidence="3">hydroxymethylglutaryl-CoA lyase</fullName>
        <ecNumber evidence="3">4.1.3.4</ecNumber>
    </recommendedName>
</protein>
<dbReference type="InterPro" id="IPR013785">
    <property type="entry name" value="Aldolase_TIM"/>
</dbReference>
<dbReference type="Gramene" id="CDF35789">
    <property type="protein sequence ID" value="CDF35789"/>
    <property type="gene ID" value="CHC_T00004158001"/>
</dbReference>
<dbReference type="InterPro" id="IPR000891">
    <property type="entry name" value="PYR_CT"/>
</dbReference>